<evidence type="ECO:0000313" key="29">
    <source>
        <dbReference type="Proteomes" id="UP000014760"/>
    </source>
</evidence>
<feature type="domain" description="Dynein heavy chain C-terminal" evidence="25">
    <location>
        <begin position="4165"/>
        <end position="4461"/>
    </location>
</feature>
<evidence type="ECO:0000256" key="7">
    <source>
        <dbReference type="ARBA" id="ARBA00022840"/>
    </source>
</evidence>
<keyword evidence="4" id="KW-0493">Microtubule</keyword>
<dbReference type="InterPro" id="IPR056759">
    <property type="entry name" value="DYH2-5-8_CC"/>
</dbReference>
<evidence type="ECO:0000259" key="25">
    <source>
        <dbReference type="Pfam" id="PF18199"/>
    </source>
</evidence>
<gene>
    <name evidence="27" type="ORF">CAPTEDRAFT_175142</name>
</gene>
<dbReference type="Gene3D" id="1.10.287.2620">
    <property type="match status" value="1"/>
</dbReference>
<dbReference type="STRING" id="283909.R7T4G3"/>
<dbReference type="InterPro" id="IPR004273">
    <property type="entry name" value="Dynein_heavy_D6_P-loop"/>
</dbReference>
<dbReference type="FunCoup" id="R7T4G3">
    <property type="interactions" value="42"/>
</dbReference>
<dbReference type="FunFam" id="3.20.180.20:FF:000001">
    <property type="entry name" value="Dynein axonemal heavy chain 5"/>
    <property type="match status" value="1"/>
</dbReference>
<dbReference type="OMA" id="QRENMAG"/>
<feature type="domain" description="Dynein heavy chain 3 AAA+ lid" evidence="23">
    <location>
        <begin position="2627"/>
        <end position="2724"/>
    </location>
</feature>
<dbReference type="Pfam" id="PF18199">
    <property type="entry name" value="Dynein_C"/>
    <property type="match status" value="1"/>
</dbReference>
<evidence type="ECO:0000259" key="24">
    <source>
        <dbReference type="Pfam" id="PF18198"/>
    </source>
</evidence>
<dbReference type="FunFam" id="3.40.50.300:FF:000945">
    <property type="entry name" value="Dynein axonemal heavy chain 9"/>
    <property type="match status" value="1"/>
</dbReference>
<dbReference type="Gene3D" id="1.20.1270.280">
    <property type="match status" value="1"/>
</dbReference>
<feature type="domain" description="Dynein heavy chain linker" evidence="17">
    <location>
        <begin position="1269"/>
        <end position="1673"/>
    </location>
</feature>
<dbReference type="Gene3D" id="3.20.180.20">
    <property type="entry name" value="Dynein heavy chain, N-terminal domain 2"/>
    <property type="match status" value="1"/>
</dbReference>
<evidence type="ECO:0000256" key="6">
    <source>
        <dbReference type="ARBA" id="ARBA00022741"/>
    </source>
</evidence>
<dbReference type="InterPro" id="IPR041228">
    <property type="entry name" value="Dynein_C"/>
</dbReference>
<dbReference type="SUPFAM" id="SSF52540">
    <property type="entry name" value="P-loop containing nucleoside triphosphate hydrolases"/>
    <property type="match status" value="4"/>
</dbReference>
<feature type="coiled-coil region" evidence="14">
    <location>
        <begin position="3264"/>
        <end position="3305"/>
    </location>
</feature>
<evidence type="ECO:0000259" key="21">
    <source>
        <dbReference type="Pfam" id="PF12781"/>
    </source>
</evidence>
<dbReference type="FunFam" id="1.10.8.1220:FF:000001">
    <property type="entry name" value="Dynein axonemal heavy chain 5"/>
    <property type="match status" value="1"/>
</dbReference>
<evidence type="ECO:0000259" key="22">
    <source>
        <dbReference type="Pfam" id="PF17852"/>
    </source>
</evidence>
<dbReference type="FunFam" id="1.20.140.100:FF:000007">
    <property type="entry name" value="Dynein axonemal heavy chain 9"/>
    <property type="match status" value="1"/>
</dbReference>
<dbReference type="GO" id="GO:0045505">
    <property type="term" value="F:dynein intermediate chain binding"/>
    <property type="evidence" value="ECO:0007669"/>
    <property type="project" value="InterPro"/>
</dbReference>
<evidence type="ECO:0000256" key="13">
    <source>
        <dbReference type="ARBA" id="ARBA00023273"/>
    </source>
</evidence>
<dbReference type="FunFam" id="1.10.472.130:FF:000001">
    <property type="entry name" value="Dynein, axonemal, heavy chain 9"/>
    <property type="match status" value="1"/>
</dbReference>
<dbReference type="Pfam" id="PF25007">
    <property type="entry name" value="DYH2-5-8_CC"/>
    <property type="match status" value="1"/>
</dbReference>
<dbReference type="Pfam" id="PF12775">
    <property type="entry name" value="AAA_7"/>
    <property type="match status" value="1"/>
</dbReference>
<dbReference type="Pfam" id="PF12781">
    <property type="entry name" value="AAA_9"/>
    <property type="match status" value="1"/>
</dbReference>
<evidence type="ECO:0008006" key="30">
    <source>
        <dbReference type="Google" id="ProtNLM"/>
    </source>
</evidence>
<feature type="coiled-coil region" evidence="14">
    <location>
        <begin position="766"/>
        <end position="833"/>
    </location>
</feature>
<dbReference type="GO" id="GO:0097729">
    <property type="term" value="C:9+2 motile cilium"/>
    <property type="evidence" value="ECO:0007669"/>
    <property type="project" value="UniProtKB-ARBA"/>
</dbReference>
<dbReference type="Pfam" id="PF08385">
    <property type="entry name" value="DHC_N1"/>
    <property type="match status" value="1"/>
</dbReference>
<comment type="similarity">
    <text evidence="2">Belongs to the dynein heavy chain family.</text>
</comment>
<sequence>MELGDSRVEFICDYVLKTMKIKPEKWMKMYNQDENKQMILEFFDKSDRPCLLISANPAGVLSVSFEWPAQMKSKAVYFVKKGKENVTKDANLRNILIYGDLSYAPIEQLSVFVDEVLCPLLANDRNHDTWPYVVSQDVLRHIHNLKSSVYVVSGQVKGKTLLPLPVGTEKVEEAASEADEGSAENYDRTLIHAIETVIIEWTHQIRDVLKKDSAQPLLEGLHPGPLVEIEFWKMKHQNLECIYDQLRDPKVRKMAELLEKTNSSYFPSFKNIFRDVVAALTEAQDINLYLKPLRNHFEDLEQAEFDEISKSLPSLMHVICLTWANSKYYNTPARIIVLLQEVCNLLIQGCRNFLDPAEIFKGEIEETIEKVKKALSSLNCFKSTYEEHRAKLKDYFKEGEPKEWEFAPQLVFHRYDKFIERVETIMELFETVLEFLKLEKIEFGGIKGKTLSAQSVQIFEEFNELYKVFTERTYDALDPQDKEFVADYDAFKAAIADLDRRLSAMVCQGFDDCSGLESVFKVLDIFGSLLERSLIKQEFDSNYPKITTMMESELSIAKQIYDLHTQQRANEGRMDIHKNMAKVSGALKWAQELRDRICAPMVSYKRIEHPCMQSQEAMDVYEHHEKMLALLAEFEKDVYDEWVAGVDDACSFNLAQPLIRRNEDTKLISVNFDPQLVAVLREVHYLNIRGRDDIPQSASTIYTKNETLRQYVANIDLTVQWYNKVRESVLEVEFPLIEGQLQEIDVQLEKAERELNWNSESAWEYIQETRDKVHDLEQRVQKTKFNVEQIQKLMATWSKLPLFERKEGKNESLLNLDDREDRLKKRYNEIEKTGEKIHGLLNENLDLFKAEKDTDIWRAYVDYVDEMVVDGFFSTIHCGLKFLMDNTEGKSEQESLFEAHLELQVPEMIFNPSLDFGVADGFYDIIDGLIGDIYKQASKIKRLAAHSGQEHYQPDLEETEELSEMRNEQMDRVQNIMNKACEFRNSFENYAYLWVDDRNEFMRQFLLYNHVLTTEEIEAHAEDGVPECPPTLDQFKDQIDTYEKIYIEVEGMRGTSVFENWFRVDARPFRQALLNIIKRWSYMFKQHLIDHVTNSLNDLSSFIKVADKGLTTSVEEGSYDELVECMGHLMAVKERQATTDEMFEPLKQTIELLKTYEQEMPDEVHQQLQELPEQWNNTKKIAIQVKQQVAPLQANEVSNIRKKSANFDVRQHEFREEFRKIGPFLYTCEGPYEELDKYHVRISGMEKEMQALLESAGLFEVNVPDFKQIKQCRKEIILLKVLWDMVHIVRSSVDDWKTTPWLEINVEQMDMDCKKFAKEIRSLDKEMRAWDTYAGVESTVKNMLTSLHAVAELQNPAIRDRHWHQLMQATGVRFSMDESTSLADLLSLNLHEFGDEVSGIVDKAVKEMSMEKVLKELEVTWAAMEFEHDKHPRTELTLLKASEELIETLEDNQVQLQNMLTSKYIAHFLEEVSSWQKKLSTADQVITIWFEVQRTWSHLESIFIGSEDIRKQLPEDSKRFDGIDNDFKELVSEVETTTNVVEATNRPNLFERLEAIQGHLVLCEKALAEYLETKRLAFPRFYFVSSADLLDILSNGNNPTVVMTHLTKLFDSLAKLKFIQENDENTKMAIGIYSKDKEYVDLPQQCDCDGQVEVWLNRVLEAMKATILHELDNSVVAYEEKPREQWLFDFPAQVALAGSQIWWTIEVNIAFGRLEEGYENALRDFNKKQIGQLNALIQMLIGKLTPGDRQKIMTLCTVDVHNRDVVAKLIAQKVDNIQAFAWLSQLRHRWDEKEKDCFVNICDAQFRYQHEYLGNTPRLVITPLTDRCYITLTQSLHLTMSGAPAGPAGTGKTETTKDLGRALGIMVYVFNCSEQMDYKSIGNIYKGLAQSGAWGCFDEFNRISVEVLSVVAVQVKCIQDAIRDKKSVFNFLGEEIKMNPTVGIFITMNPGYAGRTELPENLKALFRPCAMVVPDFELICEIMLVAEGFLEARLLARKFITLYSLCKELLSKQDHYDWGLRAIKSVLVVAGALKRSDPGRPEDQVLMRALRDFNIPKIVTDDLPIFMGLIGDLFPALDVPRKRDLEMEKHIKQAVLDLHLQPEDAFVLKIVQLQELFEVRHSVFIVGNAGTGKSMVWKSLFRANFNLKKKPVAVDLNPKAVTNDELFGIINPATREWKDGLFSVIMRDLANLPNEAPKWIVLDGDIDPMWIESLNTVMDDNKVLTLASNERIPLTNCMRLLFEISHLKTATPATVSRAGILFINAADLGWGPYVSSWLDTREIQSERANLTILFDKYVPICLEVMRTRFKKITPIVDISHLQMLCYLLEVLLSPENTPLDCPKEWYEIYFVFACIWAFGGSCFQDQLIDHRVEFTKWWVTEFKTVKFPSQGTVFDYYVDADTKKFEVWSKRVQEFELDPELPLQATLVHTAETTRVRYFMDLLIEKRRPVMLVGNAGTGKTVLINDKLSSLSEDYMVANVPFNFYTTSIMLQGVLEKPLEKKAGRNFGPPGTKRLIYFLDDMNMPEVDKYFTVQPHTLIRQHLDYSHWYDRTKLSLKEIHNTQYVSCMNPTAGSFTINSRLQRHFSVFALSFPGVDALATIYSSILSQHLAQNGFAAAVQKIAATVVQGALALHTKISQTFLPTAIKFHYTFNLRDLSNIFQGMLFAAPDCCKEPTKLVRLWIHEAMRVYRDKLVEPADAETFDKVMKDSVKKTFEDMDEAVVFEQPLLFCHFSMGIGDPKYLPITSWPDITKILNEALESHNEINAAMNLVLFEDASSHILRINRILESPRGNALLVGVGGSGKQSLSRLAAYISSLEVYQITLRKGYSIADLKVDLAGLYMKAGVKNIGTVFLMTDAQVADEKFLVLVNDLLASGEIPELFPDDDVESIISGVRNEVKGQGLQDTRENCWKFFIDRVRHQLKVVLCFSPVGSALRVRGRKFPAVVNATSIDWFHEWPEEALVSVSKRFLEEVELLNPEMQASVAQFMAQVHKSVNEMSVSYLSNERRYNYTTPKSFLEQIKLYQNLLNTKHVELQAKMNRLENGLEKLKSTAQQVDDLKAKLAAQEIELAIKNEEANKLISVVGAETEKVSKEKAIADEEEAKVKVINDDVSKKATSCQADLAKAEPALKAAQAALDTLNKTNLTELKSFGSPPGPVVNVLGAVMVLLSNQTLKIPKDRSWKAAKVVMGKVDDFLNSLINYDKENIPEVCQKAVQPYLDNPEFDANFVAGKSLAAAGLCAWVVNIMSFFKVFCDVEPKRLALEQANSQLSAAQEKLKVIQGKITSLEEALGKLTAEFEKATGEKLRCQQEAETTNKTIELANRLVGGLASENVRWADAVASFKEQEKTIPGDVLLITAFVSYSGCFTKKYRLDLMDKCWLPYLKELKTPILTSEGLDPLTLLTDDATIAGWNNEGLPSDRMSTENATILSSCERWPLMIDPQLQGVKWIKTKYGADLTIIRLGQRGYLEAIERAVSNGEVVLIEQIEEAVDPVLDPIIGRNTIKKGRAIKLGDKEVEYHPDFRLILQTKLANPHYKPELQAQATLINFTVTRDGLEDQLLAAVVSKERPDLEKLKADLTRQQNEFKITLKQLEDSLLARLSAAEGNFLGDYALVENLETTKSTAIEIEEKVKEAKITEVKINEARELYRPAAARSSLLYFILNDLNIINLMYQFSLKAFTVVFEKAIDRAEPAEEVKQRVINLIDCITFSVFIYTTRGLFEKDKIIYTAQMTFAVLTMSKQINLVELDFLLRFPLTPNVTSPVDFLSNPSWGGIKSLSAMEDFRNLDRDIEGSAKRWKKFVESECPEKEKFPQEWKNKSSLQKLCIMRALRPDRMTYAVRNFVEEMMGTKYVEGRALEFAKSYEESGPGTPIFFILSPGVNPLKDVEALGKKLGFTGDNNNFHNISLGQGQEIVAEEAMNLAAKEGHWVVLQNVHLVAKWLATLEKKLEEFSKDGHENYRVYISAEPSGTRDTHIIPQGILEAAIKITNEPPTGMHANLHKALDNFTQDTLEMCAREAEFKIILFSICYFHAVVCERRKFGPQGWNRSYPFNTGDLYISMNVLYNYLEANAKVPWEDLRYLFGEIMYGGHITDDWDRTLCRTYLAEYLNPDMLEGELYLAPGFPVPPNTDYKGYHNYIDESLPPESPYLYGLHPNAEIEFLTTTSENLFKTVLEMQPRDAGAGDGAGSSREERLKAILDDILEKLPEDFNMLEIQAKVPVEERTPYIIVAFQECERMNMLISEIRRSLKELDLGLKGELTITGDMEDLGNALYMDDVPESWSKRAYPSLLRLTMWYADLLLRVKELESWTADFALPNAVWLAGFFNPQSFLTAIMQQMARKNEWPLDKMCLQCDVTKKSKEDMGGPPREGSYVHGFFMEGARWDTQTNMIAEARLKELAPAMPVIFIKAITVDRMDTRNIYECPVYKTKHRGPTYVWTFNLKSKEKPAKWTLGGVALLLQV</sequence>
<dbReference type="GO" id="GO:0005874">
    <property type="term" value="C:microtubule"/>
    <property type="evidence" value="ECO:0007669"/>
    <property type="project" value="UniProtKB-KW"/>
</dbReference>
<dbReference type="Pfam" id="PF18198">
    <property type="entry name" value="AAA_lid_11"/>
    <property type="match status" value="1"/>
</dbReference>
<dbReference type="Gene3D" id="1.10.8.710">
    <property type="match status" value="1"/>
</dbReference>
<feature type="domain" description="Dynein heavy chain AAA lid" evidence="24">
    <location>
        <begin position="4023"/>
        <end position="4158"/>
    </location>
</feature>
<dbReference type="InterPro" id="IPR041658">
    <property type="entry name" value="AAA_lid_11"/>
</dbReference>
<keyword evidence="10" id="KW-0969">Cilium</keyword>
<proteinExistence type="inferred from homology"/>
<reference evidence="28" key="3">
    <citation type="submission" date="2015-06" db="UniProtKB">
        <authorList>
            <consortium name="EnsemblMetazoa"/>
        </authorList>
    </citation>
    <scope>IDENTIFICATION</scope>
</reference>
<dbReference type="FunFam" id="1.10.287.2620:FF:000004">
    <property type="entry name" value="Dynein axonemal heavy chain 17"/>
    <property type="match status" value="1"/>
</dbReference>
<name>R7T4G3_CAPTE</name>
<dbReference type="Gene3D" id="1.20.140.100">
    <property type="entry name" value="Dynein heavy chain, N-terminal domain 2"/>
    <property type="match status" value="1"/>
</dbReference>
<dbReference type="GO" id="GO:0051959">
    <property type="term" value="F:dynein light intermediate chain binding"/>
    <property type="evidence" value="ECO:0007669"/>
    <property type="project" value="InterPro"/>
</dbReference>
<evidence type="ECO:0000259" key="15">
    <source>
        <dbReference type="Pfam" id="PF03028"/>
    </source>
</evidence>
<evidence type="ECO:0000256" key="12">
    <source>
        <dbReference type="ARBA" id="ARBA00023212"/>
    </source>
</evidence>
<dbReference type="FunFam" id="1.20.920.30:FF:000003">
    <property type="entry name" value="Dynein axonemal heavy chain 17"/>
    <property type="match status" value="1"/>
</dbReference>
<feature type="domain" description="Dynein heavy chain ATP-binding dynein motor region" evidence="21">
    <location>
        <begin position="3412"/>
        <end position="3629"/>
    </location>
</feature>
<dbReference type="GO" id="GO:0007018">
    <property type="term" value="P:microtubule-based movement"/>
    <property type="evidence" value="ECO:0007669"/>
    <property type="project" value="InterPro"/>
</dbReference>
<dbReference type="FunFam" id="3.40.50.300:FF:000049">
    <property type="entry name" value="Dynein, axonemal, heavy chain 5"/>
    <property type="match status" value="1"/>
</dbReference>
<evidence type="ECO:0000256" key="4">
    <source>
        <dbReference type="ARBA" id="ARBA00022701"/>
    </source>
</evidence>
<feature type="domain" description="Dynein axonemal heavy chain 2/5/8 coiled-coil" evidence="26">
    <location>
        <begin position="1086"/>
        <end position="1180"/>
    </location>
</feature>
<dbReference type="InterPro" id="IPR035699">
    <property type="entry name" value="AAA_6"/>
</dbReference>
<dbReference type="InterPro" id="IPR042228">
    <property type="entry name" value="Dynein_linker_3"/>
</dbReference>
<dbReference type="EMBL" id="KB312221">
    <property type="protein sequence ID" value="ELT87666.1"/>
    <property type="molecule type" value="Genomic_DNA"/>
</dbReference>
<dbReference type="InterPro" id="IPR013594">
    <property type="entry name" value="Dynein_heavy_tail"/>
</dbReference>
<dbReference type="Pfam" id="PF12777">
    <property type="entry name" value="MT"/>
    <property type="match status" value="1"/>
</dbReference>
<dbReference type="InterPro" id="IPR024743">
    <property type="entry name" value="Dynein_HC_stalk"/>
</dbReference>
<dbReference type="FunFam" id="1.10.8.720:FF:000002">
    <property type="entry name" value="Dynein heavy chain 9, axonemal"/>
    <property type="match status" value="1"/>
</dbReference>
<evidence type="ECO:0000256" key="2">
    <source>
        <dbReference type="ARBA" id="ARBA00008887"/>
    </source>
</evidence>
<evidence type="ECO:0000259" key="17">
    <source>
        <dbReference type="Pfam" id="PF08393"/>
    </source>
</evidence>
<dbReference type="Pfam" id="PF03028">
    <property type="entry name" value="Dynein_heavy"/>
    <property type="match status" value="1"/>
</dbReference>
<dbReference type="Gene3D" id="1.10.8.720">
    <property type="entry name" value="Region D6 of dynein motor"/>
    <property type="match status" value="1"/>
</dbReference>
<dbReference type="HOGENOM" id="CLU_000038_4_0_1"/>
<evidence type="ECO:0000259" key="26">
    <source>
        <dbReference type="Pfam" id="PF25007"/>
    </source>
</evidence>
<dbReference type="PANTHER" id="PTHR45703">
    <property type="entry name" value="DYNEIN HEAVY CHAIN"/>
    <property type="match status" value="1"/>
</dbReference>
<dbReference type="InterPro" id="IPR043157">
    <property type="entry name" value="Dynein_AAA1S"/>
</dbReference>
<feature type="domain" description="Dynein heavy chain AAA module D4" evidence="20">
    <location>
        <begin position="2769"/>
        <end position="3028"/>
    </location>
</feature>
<dbReference type="Pfam" id="PF12780">
    <property type="entry name" value="AAA_8"/>
    <property type="match status" value="1"/>
</dbReference>
<feature type="domain" description="Dynein heavy chain coiled coil stalk" evidence="19">
    <location>
        <begin position="3041"/>
        <end position="3385"/>
    </location>
</feature>
<dbReference type="Gene3D" id="6.10.140.1060">
    <property type="match status" value="1"/>
</dbReference>
<accession>R7T4G3</accession>
<dbReference type="FunFam" id="3.40.50.300:FF:000411">
    <property type="entry name" value="dynein heavy chain 17, axonemal"/>
    <property type="match status" value="1"/>
</dbReference>
<organism evidence="27">
    <name type="scientific">Capitella teleta</name>
    <name type="common">Polychaete worm</name>
    <dbReference type="NCBI Taxonomy" id="283909"/>
    <lineage>
        <taxon>Eukaryota</taxon>
        <taxon>Metazoa</taxon>
        <taxon>Spiralia</taxon>
        <taxon>Lophotrochozoa</taxon>
        <taxon>Annelida</taxon>
        <taxon>Polychaeta</taxon>
        <taxon>Sedentaria</taxon>
        <taxon>Scolecida</taxon>
        <taxon>Capitellidae</taxon>
        <taxon>Capitella</taxon>
    </lineage>
</organism>
<dbReference type="Gene3D" id="1.10.8.1220">
    <property type="match status" value="1"/>
</dbReference>
<dbReference type="InterPro" id="IPR013602">
    <property type="entry name" value="Dynein_heavy_linker"/>
</dbReference>
<evidence type="ECO:0000256" key="1">
    <source>
        <dbReference type="ARBA" id="ARBA00004430"/>
    </source>
</evidence>
<dbReference type="OrthoDB" id="10251809at2759"/>
<dbReference type="EnsemblMetazoa" id="CapteT175142">
    <property type="protein sequence ID" value="CapteP175142"/>
    <property type="gene ID" value="CapteG175142"/>
</dbReference>
<feature type="coiled-coil region" evidence="14">
    <location>
        <begin position="3033"/>
        <end position="3077"/>
    </location>
</feature>
<evidence type="ECO:0000259" key="20">
    <source>
        <dbReference type="Pfam" id="PF12780"/>
    </source>
</evidence>
<dbReference type="Gene3D" id="1.20.920.30">
    <property type="match status" value="1"/>
</dbReference>
<dbReference type="FunFam" id="1.20.920.20:FF:000003">
    <property type="entry name" value="Dynein axonemal heavy chain 17"/>
    <property type="match status" value="1"/>
</dbReference>
<evidence type="ECO:0000256" key="5">
    <source>
        <dbReference type="ARBA" id="ARBA00022737"/>
    </source>
</evidence>
<protein>
    <recommendedName>
        <fullName evidence="30">Dynein beta chain, ciliary</fullName>
    </recommendedName>
</protein>
<dbReference type="InterPro" id="IPR027417">
    <property type="entry name" value="P-loop_NTPase"/>
</dbReference>
<feature type="domain" description="Dynein heavy chain AAA 5 extension" evidence="22">
    <location>
        <begin position="2292"/>
        <end position="2409"/>
    </location>
</feature>
<dbReference type="GO" id="GO:0005524">
    <property type="term" value="F:ATP binding"/>
    <property type="evidence" value="ECO:0007669"/>
    <property type="project" value="UniProtKB-KW"/>
</dbReference>
<keyword evidence="12" id="KW-0206">Cytoskeleton</keyword>
<keyword evidence="8" id="KW-0243">Dynein</keyword>
<dbReference type="FunFam" id="1.10.8.710:FF:000002">
    <property type="entry name" value="dynein heavy chain 17, axonemal"/>
    <property type="match status" value="1"/>
</dbReference>
<evidence type="ECO:0000259" key="18">
    <source>
        <dbReference type="Pfam" id="PF12774"/>
    </source>
</evidence>
<evidence type="ECO:0000256" key="14">
    <source>
        <dbReference type="SAM" id="Coils"/>
    </source>
</evidence>
<keyword evidence="6" id="KW-0547">Nucleotide-binding</keyword>
<reference evidence="27 29" key="2">
    <citation type="journal article" date="2013" name="Nature">
        <title>Insights into bilaterian evolution from three spiralian genomes.</title>
        <authorList>
            <person name="Simakov O."/>
            <person name="Marletaz F."/>
            <person name="Cho S.J."/>
            <person name="Edsinger-Gonzales E."/>
            <person name="Havlak P."/>
            <person name="Hellsten U."/>
            <person name="Kuo D.H."/>
            <person name="Larsson T."/>
            <person name="Lv J."/>
            <person name="Arendt D."/>
            <person name="Savage R."/>
            <person name="Osoegawa K."/>
            <person name="de Jong P."/>
            <person name="Grimwood J."/>
            <person name="Chapman J.A."/>
            <person name="Shapiro H."/>
            <person name="Aerts A."/>
            <person name="Otillar R.P."/>
            <person name="Terry A.Y."/>
            <person name="Boore J.L."/>
            <person name="Grigoriev I.V."/>
            <person name="Lindberg D.R."/>
            <person name="Seaver E.C."/>
            <person name="Weisblat D.A."/>
            <person name="Putnam N.H."/>
            <person name="Rokhsar D.S."/>
        </authorList>
    </citation>
    <scope>NUCLEOTIDE SEQUENCE</scope>
    <source>
        <strain evidence="27 29">I ESC-2004</strain>
    </source>
</reference>
<reference evidence="29" key="1">
    <citation type="submission" date="2012-12" db="EMBL/GenBank/DDBJ databases">
        <authorList>
            <person name="Hellsten U."/>
            <person name="Grimwood J."/>
            <person name="Chapman J.A."/>
            <person name="Shapiro H."/>
            <person name="Aerts A."/>
            <person name="Otillar R.P."/>
            <person name="Terry A.Y."/>
            <person name="Boore J.L."/>
            <person name="Simakov O."/>
            <person name="Marletaz F."/>
            <person name="Cho S.-J."/>
            <person name="Edsinger-Gonzales E."/>
            <person name="Havlak P."/>
            <person name="Kuo D.-H."/>
            <person name="Larsson T."/>
            <person name="Lv J."/>
            <person name="Arendt D."/>
            <person name="Savage R."/>
            <person name="Osoegawa K."/>
            <person name="de Jong P."/>
            <person name="Lindberg D.R."/>
            <person name="Seaver E.C."/>
            <person name="Weisblat D.A."/>
            <person name="Putnam N.H."/>
            <person name="Grigoriev I.V."/>
            <person name="Rokhsar D.S."/>
        </authorList>
    </citation>
    <scope>NUCLEOTIDE SEQUENCE</scope>
    <source>
        <strain evidence="29">I ESC-2004</strain>
    </source>
</reference>
<evidence type="ECO:0000259" key="23">
    <source>
        <dbReference type="Pfam" id="PF17857"/>
    </source>
</evidence>
<evidence type="ECO:0000256" key="9">
    <source>
        <dbReference type="ARBA" id="ARBA00023054"/>
    </source>
</evidence>
<dbReference type="Pfam" id="PF17857">
    <property type="entry name" value="AAA_lid_1"/>
    <property type="match status" value="1"/>
</dbReference>
<dbReference type="FunFam" id="3.10.490.20:FF:000002">
    <property type="entry name" value="Dynein axonemal heavy chain 17"/>
    <property type="match status" value="1"/>
</dbReference>
<dbReference type="GO" id="GO:0030286">
    <property type="term" value="C:dynein complex"/>
    <property type="evidence" value="ECO:0007669"/>
    <property type="project" value="UniProtKB-KW"/>
</dbReference>
<evidence type="ECO:0000256" key="11">
    <source>
        <dbReference type="ARBA" id="ARBA00023175"/>
    </source>
</evidence>
<dbReference type="Gene3D" id="3.10.490.20">
    <property type="match status" value="1"/>
</dbReference>
<evidence type="ECO:0000256" key="8">
    <source>
        <dbReference type="ARBA" id="ARBA00023017"/>
    </source>
</evidence>
<keyword evidence="9 14" id="KW-0175">Coiled coil</keyword>
<dbReference type="InterPro" id="IPR043160">
    <property type="entry name" value="Dynein_C_barrel"/>
</dbReference>
<feature type="domain" description="Dynein heavy chain region D6 P-loop" evidence="15">
    <location>
        <begin position="3871"/>
        <end position="3990"/>
    </location>
</feature>
<dbReference type="InterPro" id="IPR035706">
    <property type="entry name" value="AAA_9"/>
</dbReference>
<keyword evidence="11" id="KW-0505">Motor protein</keyword>
<dbReference type="EMBL" id="AMQN01015792">
    <property type="status" value="NOT_ANNOTATED_CDS"/>
    <property type="molecule type" value="Genomic_DNA"/>
</dbReference>
<keyword evidence="29" id="KW-1185">Reference proteome</keyword>
<dbReference type="FunFam" id="1.20.58.1120:FF:000002">
    <property type="entry name" value="Dynein heavy chain 9, axonemal"/>
    <property type="match status" value="1"/>
</dbReference>
<dbReference type="FunFam" id="3.40.50.300:FF:002141">
    <property type="entry name" value="Dynein heavy chain"/>
    <property type="match status" value="1"/>
</dbReference>
<keyword evidence="5" id="KW-0677">Repeat</keyword>
<dbReference type="InterPro" id="IPR042222">
    <property type="entry name" value="Dynein_2_N"/>
</dbReference>
<dbReference type="Pfam" id="PF08393">
    <property type="entry name" value="DHC_N2"/>
    <property type="match status" value="1"/>
</dbReference>
<dbReference type="Proteomes" id="UP000014760">
    <property type="component" value="Unassembled WGS sequence"/>
</dbReference>
<dbReference type="Gene3D" id="1.10.472.130">
    <property type="match status" value="1"/>
</dbReference>
<dbReference type="InterPro" id="IPR024317">
    <property type="entry name" value="Dynein_heavy_chain_D4_dom"/>
</dbReference>
<dbReference type="InterPro" id="IPR026983">
    <property type="entry name" value="DHC"/>
</dbReference>
<keyword evidence="7" id="KW-0067">ATP-binding</keyword>
<dbReference type="GO" id="GO:0008569">
    <property type="term" value="F:minus-end-directed microtubule motor activity"/>
    <property type="evidence" value="ECO:0007669"/>
    <property type="project" value="InterPro"/>
</dbReference>
<keyword evidence="13" id="KW-0966">Cell projection</keyword>
<dbReference type="Gene3D" id="1.20.58.1120">
    <property type="match status" value="1"/>
</dbReference>
<dbReference type="Pfam" id="PF12774">
    <property type="entry name" value="AAA_6"/>
    <property type="match status" value="1"/>
</dbReference>
<feature type="domain" description="Dynein heavy chain tail" evidence="16">
    <location>
        <begin position="191"/>
        <end position="765"/>
    </location>
</feature>
<comment type="subcellular location">
    <subcellularLocation>
        <location evidence="1">Cytoplasm</location>
        <location evidence="1">Cytoskeleton</location>
        <location evidence="1">Cilium axoneme</location>
    </subcellularLocation>
</comment>
<dbReference type="InterPro" id="IPR041589">
    <property type="entry name" value="DNAH3_AAA_lid_1"/>
</dbReference>
<evidence type="ECO:0000313" key="27">
    <source>
        <dbReference type="EMBL" id="ELT87666.1"/>
    </source>
</evidence>
<evidence type="ECO:0000256" key="10">
    <source>
        <dbReference type="ARBA" id="ARBA00023069"/>
    </source>
</evidence>
<dbReference type="GO" id="GO:0005930">
    <property type="term" value="C:axoneme"/>
    <property type="evidence" value="ECO:0007669"/>
    <property type="project" value="UniProtKB-SubCell"/>
</dbReference>
<evidence type="ECO:0000256" key="3">
    <source>
        <dbReference type="ARBA" id="ARBA00022490"/>
    </source>
</evidence>
<dbReference type="PANTHER" id="PTHR45703:SF8">
    <property type="entry name" value="DYNEINS HEAVY CHAIN"/>
    <property type="match status" value="1"/>
</dbReference>
<dbReference type="Gene3D" id="3.40.50.300">
    <property type="entry name" value="P-loop containing nucleotide triphosphate hydrolases"/>
    <property type="match status" value="5"/>
</dbReference>
<dbReference type="InterPro" id="IPR041466">
    <property type="entry name" value="Dynein_AAA5_ext"/>
</dbReference>
<keyword evidence="3" id="KW-0963">Cytoplasm</keyword>
<evidence type="ECO:0000259" key="19">
    <source>
        <dbReference type="Pfam" id="PF12777"/>
    </source>
</evidence>
<feature type="domain" description="Dynein heavy chain hydrolytic ATP-binding dynein motor region" evidence="18">
    <location>
        <begin position="1808"/>
        <end position="2134"/>
    </location>
</feature>
<dbReference type="FunFam" id="3.40.50.300:FF:000219">
    <property type="entry name" value="Dynein axonemal heavy chain 17"/>
    <property type="match status" value="1"/>
</dbReference>
<dbReference type="InterPro" id="IPR042219">
    <property type="entry name" value="AAA_lid_11_sf"/>
</dbReference>
<evidence type="ECO:0000259" key="16">
    <source>
        <dbReference type="Pfam" id="PF08385"/>
    </source>
</evidence>
<dbReference type="Gene3D" id="1.20.920.20">
    <property type="match status" value="1"/>
</dbReference>
<evidence type="ECO:0000313" key="28">
    <source>
        <dbReference type="EnsemblMetazoa" id="CapteP175142"/>
    </source>
</evidence>
<dbReference type="Pfam" id="PF17852">
    <property type="entry name" value="Dynein_AAA_lid"/>
    <property type="match status" value="1"/>
</dbReference>
<dbReference type="FunFam" id="1.20.1270.280:FF:000003">
    <property type="entry name" value="Dynein axonemal heavy chain 17"/>
    <property type="match status" value="1"/>
</dbReference>